<dbReference type="NCBIfam" id="TIGR00996">
    <property type="entry name" value="Mtu_fam_mce"/>
    <property type="match status" value="1"/>
</dbReference>
<reference evidence="1 2" key="1">
    <citation type="submission" date="2016-12" db="EMBL/GenBank/DDBJ databases">
        <title>The new phylogeny of genus Mycobacterium.</title>
        <authorList>
            <person name="Tortoli E."/>
            <person name="Trovato A."/>
            <person name="Cirillo D.M."/>
        </authorList>
    </citation>
    <scope>NUCLEOTIDE SEQUENCE [LARGE SCALE GENOMIC DNA]</scope>
    <source>
        <strain evidence="1 2">DSM 45130</strain>
    </source>
</reference>
<dbReference type="AlphaFoldDB" id="A0A1X0DFY3"/>
<sequence length="360" mass="38110">MFDRWRRPIESVNKTWLGAVSIGVVAVVIAAVVGLANLPVSETGYTGEFAQAAQIAPGDRVTIAGIDVGKVDKVKLSGDFVTVAFTVRNGVPVGNEARAAIKLSTLLGRRYLELSPDGDGEPAQRTIKLTHTSVPYNLQQTLADATTTFGDVDADRIATSLSVLSGGLDGVPEALPQALVNINALADIVVKRRDQLGSLLANVDTVTSMVRDQKANLGALMIQGQTLLSEITTRSAAVHRLLDSATATIKTVKTLLNDSPAIDSMLDGLTRMTNMVSTNDAMLRDLFQLMPVAFRNLANASGSGTALDVNLPAGVMVDSWMCAISARGKQFNLAQYFTNCKPAADPFPGWPPPDPARLPG</sequence>
<organism evidence="1 2">
    <name type="scientific">Mycolicibacterium insubricum</name>
    <dbReference type="NCBI Taxonomy" id="444597"/>
    <lineage>
        <taxon>Bacteria</taxon>
        <taxon>Bacillati</taxon>
        <taxon>Actinomycetota</taxon>
        <taxon>Actinomycetes</taxon>
        <taxon>Mycobacteriales</taxon>
        <taxon>Mycobacteriaceae</taxon>
        <taxon>Mycolicibacterium</taxon>
    </lineage>
</organism>
<dbReference type="PANTHER" id="PTHR33371">
    <property type="entry name" value="INTERMEMBRANE PHOSPHOLIPID TRANSPORT SYSTEM BINDING PROTEIN MLAD-RELATED"/>
    <property type="match status" value="1"/>
</dbReference>
<dbReference type="Proteomes" id="UP000192801">
    <property type="component" value="Unassembled WGS sequence"/>
</dbReference>
<dbReference type="OrthoDB" id="3456055at2"/>
<dbReference type="Pfam" id="PF02470">
    <property type="entry name" value="MlaD"/>
    <property type="match status" value="1"/>
</dbReference>
<accession>A0A1X0DFY3</accession>
<dbReference type="InterPro" id="IPR024516">
    <property type="entry name" value="Mce_C"/>
</dbReference>
<gene>
    <name evidence="1" type="ORF">BST26_09065</name>
</gene>
<keyword evidence="2" id="KW-1185">Reference proteome</keyword>
<dbReference type="RefSeq" id="WP_083030437.1">
    <property type="nucleotide sequence ID" value="NZ_AP022618.1"/>
</dbReference>
<dbReference type="InterPro" id="IPR003399">
    <property type="entry name" value="Mce/MlaD"/>
</dbReference>
<dbReference type="PANTHER" id="PTHR33371:SF18">
    <property type="entry name" value="MCE-FAMILY PROTEIN MCE3C"/>
    <property type="match status" value="1"/>
</dbReference>
<dbReference type="InterPro" id="IPR005693">
    <property type="entry name" value="Mce"/>
</dbReference>
<name>A0A1X0DFY3_9MYCO</name>
<proteinExistence type="predicted"/>
<evidence type="ECO:0000313" key="1">
    <source>
        <dbReference type="EMBL" id="ORA71227.1"/>
    </source>
</evidence>
<protein>
    <submittedName>
        <fullName evidence="1">Mammalian cell entry protein</fullName>
    </submittedName>
</protein>
<dbReference type="PRINTS" id="PR01782">
    <property type="entry name" value="MCEVIRFACTOR"/>
</dbReference>
<dbReference type="Pfam" id="PF11887">
    <property type="entry name" value="Mce4_CUP1"/>
    <property type="match status" value="1"/>
</dbReference>
<dbReference type="InterPro" id="IPR052336">
    <property type="entry name" value="MlaD_Phospholipid_Transporter"/>
</dbReference>
<evidence type="ECO:0000313" key="2">
    <source>
        <dbReference type="Proteomes" id="UP000192801"/>
    </source>
</evidence>
<dbReference type="STRING" id="444597.BST26_09065"/>
<dbReference type="GO" id="GO:0005576">
    <property type="term" value="C:extracellular region"/>
    <property type="evidence" value="ECO:0007669"/>
    <property type="project" value="TreeGrafter"/>
</dbReference>
<comment type="caution">
    <text evidence="1">The sequence shown here is derived from an EMBL/GenBank/DDBJ whole genome shotgun (WGS) entry which is preliminary data.</text>
</comment>
<dbReference type="EMBL" id="MVHS01000015">
    <property type="protein sequence ID" value="ORA71227.1"/>
    <property type="molecule type" value="Genomic_DNA"/>
</dbReference>